<name>A0ACC0NKX7_RHOML</name>
<evidence type="ECO:0000313" key="2">
    <source>
        <dbReference type="Proteomes" id="UP001062846"/>
    </source>
</evidence>
<reference evidence="1" key="1">
    <citation type="submission" date="2022-02" db="EMBL/GenBank/DDBJ databases">
        <title>Plant Genome Project.</title>
        <authorList>
            <person name="Zhang R.-G."/>
        </authorList>
    </citation>
    <scope>NUCLEOTIDE SEQUENCE</scope>
    <source>
        <strain evidence="1">AT1</strain>
    </source>
</reference>
<gene>
    <name evidence="1" type="ORF">RHMOL_Rhmol05G0049900</name>
</gene>
<protein>
    <submittedName>
        <fullName evidence="1">Uncharacterized protein</fullName>
    </submittedName>
</protein>
<dbReference type="Proteomes" id="UP001062846">
    <property type="component" value="Chromosome 5"/>
</dbReference>
<proteinExistence type="predicted"/>
<dbReference type="EMBL" id="CM046392">
    <property type="protein sequence ID" value="KAI8553875.1"/>
    <property type="molecule type" value="Genomic_DNA"/>
</dbReference>
<keyword evidence="2" id="KW-1185">Reference proteome</keyword>
<accession>A0ACC0NKX7</accession>
<evidence type="ECO:0000313" key="1">
    <source>
        <dbReference type="EMBL" id="KAI8553875.1"/>
    </source>
</evidence>
<sequence>MDNFEFDLRLLAPALLNFMLYLVNQQLPFVPNFNLNSKIGFFSIVILMFFLITSVALRLTVTPERIRVRIADRFSFFLATTLLGSVFLPVAVFWFGYIIILSIFPWHDSLSELLARFLLSIWVVLLGIPLLFITCIVQIRQQNETETNPPPPPEAEDVAGDIEMGGHVILPEPKCLLPLLLRSLEIGALNSTLSVPLCLCTF</sequence>
<comment type="caution">
    <text evidence="1">The sequence shown here is derived from an EMBL/GenBank/DDBJ whole genome shotgun (WGS) entry which is preliminary data.</text>
</comment>
<organism evidence="1 2">
    <name type="scientific">Rhododendron molle</name>
    <name type="common">Chinese azalea</name>
    <name type="synonym">Azalea mollis</name>
    <dbReference type="NCBI Taxonomy" id="49168"/>
    <lineage>
        <taxon>Eukaryota</taxon>
        <taxon>Viridiplantae</taxon>
        <taxon>Streptophyta</taxon>
        <taxon>Embryophyta</taxon>
        <taxon>Tracheophyta</taxon>
        <taxon>Spermatophyta</taxon>
        <taxon>Magnoliopsida</taxon>
        <taxon>eudicotyledons</taxon>
        <taxon>Gunneridae</taxon>
        <taxon>Pentapetalae</taxon>
        <taxon>asterids</taxon>
        <taxon>Ericales</taxon>
        <taxon>Ericaceae</taxon>
        <taxon>Ericoideae</taxon>
        <taxon>Rhodoreae</taxon>
        <taxon>Rhododendron</taxon>
    </lineage>
</organism>